<dbReference type="Pfam" id="PF02518">
    <property type="entry name" value="HATPase_c"/>
    <property type="match status" value="1"/>
</dbReference>
<sequence>LVFVLEQLLSNAIKYTNQGEQLLSNAIKYTNQGYVHIYGNDNTLYIEDTGIGIDASDLPRVFDKGFTGYNGRSDKKASGLGLYLCKNIIDKLSHRLELESQVDKGTKVILHLERKDLRVE</sequence>
<organism evidence="7 8">
    <name type="scientific">Amedibacillus dolichus</name>
    <dbReference type="NCBI Taxonomy" id="31971"/>
    <lineage>
        <taxon>Bacteria</taxon>
        <taxon>Bacillati</taxon>
        <taxon>Bacillota</taxon>
        <taxon>Erysipelotrichia</taxon>
        <taxon>Erysipelotrichales</taxon>
        <taxon>Erysipelotrichaceae</taxon>
        <taxon>Amedibacillus</taxon>
    </lineage>
</organism>
<dbReference type="RefSeq" id="WP_259335242.1">
    <property type="nucleotide sequence ID" value="NZ_QRPK01000111.1"/>
</dbReference>
<feature type="domain" description="Histidine kinase" evidence="6">
    <location>
        <begin position="1"/>
        <end position="116"/>
    </location>
</feature>
<dbReference type="SMART" id="SM00387">
    <property type="entry name" value="HATPase_c"/>
    <property type="match status" value="1"/>
</dbReference>
<dbReference type="GO" id="GO:0005524">
    <property type="term" value="F:ATP binding"/>
    <property type="evidence" value="ECO:0007669"/>
    <property type="project" value="UniProtKB-KW"/>
</dbReference>
<keyword evidence="8" id="KW-1185">Reference proteome</keyword>
<name>A0A415NYF4_9FIRM</name>
<dbReference type="InterPro" id="IPR005467">
    <property type="entry name" value="His_kinase_dom"/>
</dbReference>
<dbReference type="EC" id="2.7.13.3" evidence="2"/>
<evidence type="ECO:0000256" key="5">
    <source>
        <dbReference type="ARBA" id="ARBA00023012"/>
    </source>
</evidence>
<dbReference type="GO" id="GO:0004673">
    <property type="term" value="F:protein histidine kinase activity"/>
    <property type="evidence" value="ECO:0007669"/>
    <property type="project" value="UniProtKB-EC"/>
</dbReference>
<evidence type="ECO:0000256" key="1">
    <source>
        <dbReference type="ARBA" id="ARBA00000085"/>
    </source>
</evidence>
<evidence type="ECO:0000313" key="8">
    <source>
        <dbReference type="Proteomes" id="UP000284868"/>
    </source>
</evidence>
<evidence type="ECO:0000256" key="4">
    <source>
        <dbReference type="ARBA" id="ARBA00022777"/>
    </source>
</evidence>
<keyword evidence="7" id="KW-0067">ATP-binding</keyword>
<dbReference type="PROSITE" id="PS50109">
    <property type="entry name" value="HIS_KIN"/>
    <property type="match status" value="1"/>
</dbReference>
<evidence type="ECO:0000259" key="6">
    <source>
        <dbReference type="PROSITE" id="PS50109"/>
    </source>
</evidence>
<dbReference type="SUPFAM" id="SSF55874">
    <property type="entry name" value="ATPase domain of HSP90 chaperone/DNA topoisomerase II/histidine kinase"/>
    <property type="match status" value="1"/>
</dbReference>
<protein>
    <recommendedName>
        <fullName evidence="2">histidine kinase</fullName>
        <ecNumber evidence="2">2.7.13.3</ecNumber>
    </recommendedName>
</protein>
<keyword evidence="5" id="KW-0902">Two-component regulatory system</keyword>
<dbReference type="EMBL" id="QRPK01000111">
    <property type="protein sequence ID" value="RHM05498.1"/>
    <property type="molecule type" value="Genomic_DNA"/>
</dbReference>
<dbReference type="InterPro" id="IPR003594">
    <property type="entry name" value="HATPase_dom"/>
</dbReference>
<dbReference type="InterPro" id="IPR004358">
    <property type="entry name" value="Sig_transdc_His_kin-like_C"/>
</dbReference>
<comment type="caution">
    <text evidence="7">The sequence shown here is derived from an EMBL/GenBank/DDBJ whole genome shotgun (WGS) entry which is preliminary data.</text>
</comment>
<keyword evidence="3" id="KW-0808">Transferase</keyword>
<reference evidence="7 8" key="1">
    <citation type="submission" date="2018-08" db="EMBL/GenBank/DDBJ databases">
        <title>A genome reference for cultivated species of the human gut microbiota.</title>
        <authorList>
            <person name="Zou Y."/>
            <person name="Xue W."/>
            <person name="Luo G."/>
        </authorList>
    </citation>
    <scope>NUCLEOTIDE SEQUENCE [LARGE SCALE GENOMIC DNA]</scope>
    <source>
        <strain evidence="7 8">AF35-6BH</strain>
    </source>
</reference>
<comment type="catalytic activity">
    <reaction evidence="1">
        <text>ATP + protein L-histidine = ADP + protein N-phospho-L-histidine.</text>
        <dbReference type="EC" id="2.7.13.3"/>
    </reaction>
</comment>
<dbReference type="PRINTS" id="PR00344">
    <property type="entry name" value="BCTRLSENSOR"/>
</dbReference>
<evidence type="ECO:0000256" key="2">
    <source>
        <dbReference type="ARBA" id="ARBA00012438"/>
    </source>
</evidence>
<dbReference type="InterPro" id="IPR036890">
    <property type="entry name" value="HATPase_C_sf"/>
</dbReference>
<dbReference type="InterPro" id="IPR050736">
    <property type="entry name" value="Sensor_HK_Regulatory"/>
</dbReference>
<keyword evidence="7" id="KW-0547">Nucleotide-binding</keyword>
<dbReference type="Proteomes" id="UP000284868">
    <property type="component" value="Unassembled WGS sequence"/>
</dbReference>
<gene>
    <name evidence="7" type="ORF">DWZ83_10475</name>
</gene>
<dbReference type="PANTHER" id="PTHR43711">
    <property type="entry name" value="TWO-COMPONENT HISTIDINE KINASE"/>
    <property type="match status" value="1"/>
</dbReference>
<proteinExistence type="predicted"/>
<evidence type="ECO:0000256" key="3">
    <source>
        <dbReference type="ARBA" id="ARBA00022679"/>
    </source>
</evidence>
<evidence type="ECO:0000313" key="7">
    <source>
        <dbReference type="EMBL" id="RHM05498.1"/>
    </source>
</evidence>
<dbReference type="PANTHER" id="PTHR43711:SF28">
    <property type="entry name" value="SENSOR HISTIDINE KINASE YXDK"/>
    <property type="match status" value="1"/>
</dbReference>
<dbReference type="AlphaFoldDB" id="A0A415NYF4"/>
<dbReference type="GO" id="GO:0000160">
    <property type="term" value="P:phosphorelay signal transduction system"/>
    <property type="evidence" value="ECO:0007669"/>
    <property type="project" value="UniProtKB-KW"/>
</dbReference>
<feature type="non-terminal residue" evidence="7">
    <location>
        <position position="1"/>
    </location>
</feature>
<accession>A0A415NYF4</accession>
<dbReference type="Gene3D" id="3.30.565.10">
    <property type="entry name" value="Histidine kinase-like ATPase, C-terminal domain"/>
    <property type="match status" value="1"/>
</dbReference>
<keyword evidence="4" id="KW-0418">Kinase</keyword>